<sequence length="372" mass="41510">MIKWVLQKWIRELPEHASRGVGDPTEPSTVANVPALDTPSELHILHGLLRISKEDATSTSEDSNGRLKPLLSPEIVRWLASKELLSSIQQDRLTISTAPLLESKPLESLSSSLNPSFSLLEGSKKYLEENPRDFEDSKYNWNHFMVKIGICDSLQTAILGSHFINIRSTDSCEFWLRTAFEIRWQELQALNEDLLKVMRRTASTGEQRTGSGSSVLSHDHGTNTQQSQSSQKQDTAKPLAEIGSGEKKEQGPVTGTSPANKTSGPESEEVTLWRGGPKKKIENAIVEKKLCLDEIISVPGEFSGRMSVPYFTTQREKAEKYGAFHAILSRTVIPPYFLKFQVGKKWLEDLPHRCLWATGRGRNRCDIGALAA</sequence>
<feature type="compositionally biased region" description="Polar residues" evidence="1">
    <location>
        <begin position="253"/>
        <end position="265"/>
    </location>
</feature>
<protein>
    <submittedName>
        <fullName evidence="2">Uncharacterized protein</fullName>
    </submittedName>
</protein>
<evidence type="ECO:0000256" key="1">
    <source>
        <dbReference type="SAM" id="MobiDB-lite"/>
    </source>
</evidence>
<dbReference type="AlphaFoldDB" id="A0A420TCQ9"/>
<proteinExistence type="predicted"/>
<gene>
    <name evidence="2" type="ORF">BFJ72_g6788</name>
</gene>
<name>A0A420TCQ9_GIBIN</name>
<feature type="compositionally biased region" description="Polar residues" evidence="1">
    <location>
        <begin position="202"/>
        <end position="216"/>
    </location>
</feature>
<comment type="caution">
    <text evidence="2">The sequence shown here is derived from an EMBL/GenBank/DDBJ whole genome shotgun (WGS) entry which is preliminary data.</text>
</comment>
<evidence type="ECO:0000313" key="2">
    <source>
        <dbReference type="EMBL" id="RKL39316.1"/>
    </source>
</evidence>
<dbReference type="EMBL" id="MRDB01000021">
    <property type="protein sequence ID" value="RKL39316.1"/>
    <property type="molecule type" value="Genomic_DNA"/>
</dbReference>
<organism evidence="2 3">
    <name type="scientific">Gibberella intermedia</name>
    <name type="common">Bulb rot disease fungus</name>
    <name type="synonym">Fusarium proliferatum</name>
    <dbReference type="NCBI Taxonomy" id="948311"/>
    <lineage>
        <taxon>Eukaryota</taxon>
        <taxon>Fungi</taxon>
        <taxon>Dikarya</taxon>
        <taxon>Ascomycota</taxon>
        <taxon>Pezizomycotina</taxon>
        <taxon>Sordariomycetes</taxon>
        <taxon>Hypocreomycetidae</taxon>
        <taxon>Hypocreales</taxon>
        <taxon>Nectriaceae</taxon>
        <taxon>Fusarium</taxon>
        <taxon>Fusarium fujikuroi species complex</taxon>
    </lineage>
</organism>
<reference evidence="2 3" key="1">
    <citation type="journal article" date="2018" name="Sci. Rep.">
        <title>Characterisation of pathogen-specific regions and novel effector candidates in Fusarium oxysporum f. sp. cepae.</title>
        <authorList>
            <person name="Armitage A.D."/>
            <person name="Taylor A."/>
            <person name="Sobczyk M.K."/>
            <person name="Baxter L."/>
            <person name="Greenfield B.P."/>
            <person name="Bates H.J."/>
            <person name="Wilson F."/>
            <person name="Jackson A.C."/>
            <person name="Ott S."/>
            <person name="Harrison R.J."/>
            <person name="Clarkson J.P."/>
        </authorList>
    </citation>
    <scope>NUCLEOTIDE SEQUENCE [LARGE SCALE GENOMIC DNA]</scope>
    <source>
        <strain evidence="2 3">Fp_A8</strain>
    </source>
</reference>
<feature type="region of interest" description="Disordered" evidence="1">
    <location>
        <begin position="202"/>
        <end position="274"/>
    </location>
</feature>
<accession>A0A420TCQ9</accession>
<evidence type="ECO:0000313" key="3">
    <source>
        <dbReference type="Proteomes" id="UP000283569"/>
    </source>
</evidence>
<dbReference type="Proteomes" id="UP000283569">
    <property type="component" value="Unassembled WGS sequence"/>
</dbReference>